<reference evidence="8 11" key="2">
    <citation type="journal article" date="2018" name="BMC Genomics">
        <title>Whole genome analysis reveals the diversity and evolutionary relationships between necrotic enteritis-causing strains of Clostridium perfringens.</title>
        <authorList>
            <person name="Lacey J.A."/>
            <person name="Allnutt T.R."/>
            <person name="Vezina B."/>
            <person name="Van T.T.H."/>
            <person name="Stent T."/>
            <person name="Han X."/>
            <person name="Rood J.I."/>
            <person name="Wade B."/>
            <person name="Keyburn A.L."/>
            <person name="Seeman T."/>
            <person name="Chen H."/>
            <person name="Haring V."/>
            <person name="Johanesen P.A."/>
            <person name="Lyras D."/>
            <person name="Moore R.J."/>
        </authorList>
    </citation>
    <scope>NUCLEOTIDE SEQUENCE [LARGE SCALE GENOMIC DNA]</scope>
    <source>
        <strain evidence="8 11">EUR-NE15</strain>
    </source>
</reference>
<dbReference type="EMBL" id="CP010994">
    <property type="protein sequence ID" value="AMN34364.1"/>
    <property type="molecule type" value="Genomic_DNA"/>
</dbReference>
<evidence type="ECO:0000256" key="1">
    <source>
        <dbReference type="SAM" id="Phobius"/>
    </source>
</evidence>
<dbReference type="Proteomes" id="UP001292368">
    <property type="component" value="Unassembled WGS sequence"/>
</dbReference>
<dbReference type="EMBL" id="WNVM01000007">
    <property type="protein sequence ID" value="MDZ5009414.1"/>
    <property type="molecule type" value="Genomic_DNA"/>
</dbReference>
<dbReference type="AlphaFoldDB" id="A0A127EEI9"/>
<evidence type="ECO:0000313" key="11">
    <source>
        <dbReference type="Proteomes" id="UP000247117"/>
    </source>
</evidence>
<reference evidence="4" key="6">
    <citation type="submission" date="2020-07" db="EMBL/GenBank/DDBJ databases">
        <authorList>
            <consortium name="NCBI Pathogen Detection Project"/>
        </authorList>
    </citation>
    <scope>NUCLEOTIDE SEQUENCE</scope>
    <source>
        <strain evidence="4">C25</strain>
    </source>
</reference>
<keyword evidence="1" id="KW-0472">Membrane</keyword>
<dbReference type="EMBL" id="RQNR01000031">
    <property type="protein sequence ID" value="RQN22497.1"/>
    <property type="molecule type" value="Genomic_DNA"/>
</dbReference>
<accession>A0A127EEI9</accession>
<evidence type="ECO:0000313" key="3">
    <source>
        <dbReference type="EMBL" id="AMN34364.1"/>
    </source>
</evidence>
<evidence type="ECO:0000313" key="5">
    <source>
        <dbReference type="EMBL" id="MBO3359314.1"/>
    </source>
</evidence>
<evidence type="ECO:0000313" key="8">
    <source>
        <dbReference type="EMBL" id="PWX37199.1"/>
    </source>
</evidence>
<reference evidence="5 13" key="7">
    <citation type="submission" date="2020-12" db="EMBL/GenBank/DDBJ databases">
        <title>Comparative genomics of Clostridium perfringens reveals patterns of host-associated phylogenetic clades and virulence factors.</title>
        <authorList>
            <person name="Smith A.H."/>
            <person name="Geier R."/>
        </authorList>
    </citation>
    <scope>NUCLEOTIDE SEQUENCE</scope>
    <source>
        <strain evidence="6 13">CHD15829P</strain>
        <strain evidence="5">CHD30677R</strain>
    </source>
</reference>
<feature type="transmembrane region" description="Helical" evidence="1">
    <location>
        <begin position="7"/>
        <end position="27"/>
    </location>
</feature>
<dbReference type="OrthoDB" id="2903350at2"/>
<dbReference type="EMBL" id="DACTBT010000013">
    <property type="protein sequence ID" value="HAT4298679.1"/>
    <property type="molecule type" value="Genomic_DNA"/>
</dbReference>
<dbReference type="Proteomes" id="UP000247117">
    <property type="component" value="Unassembled WGS sequence"/>
</dbReference>
<dbReference type="Proteomes" id="UP000855421">
    <property type="component" value="Unassembled WGS sequence"/>
</dbReference>
<keyword evidence="1" id="KW-0812">Transmembrane</keyword>
<dbReference type="Proteomes" id="UP000070260">
    <property type="component" value="Chromosome"/>
</dbReference>
<evidence type="ECO:0000313" key="6">
    <source>
        <dbReference type="EMBL" id="MBO3417546.1"/>
    </source>
</evidence>
<reference evidence="7" key="5">
    <citation type="submission" date="2019-11" db="EMBL/GenBank/DDBJ databases">
        <title>Characterization of Clostridium perfringens isolates from swine manure treated agricultural soils.</title>
        <authorList>
            <person name="Wushke S.T."/>
        </authorList>
    </citation>
    <scope>NUCLEOTIDE SEQUENCE</scope>
    <source>
        <strain evidence="7">V2</strain>
    </source>
</reference>
<reference evidence="9 12" key="4">
    <citation type="submission" date="2018-11" db="EMBL/GenBank/DDBJ databases">
        <title>Draft genome sequences of potential pathogenic Clostridium perfringens from environmental surface water in the North West Province, South Africa.</title>
        <authorList>
            <person name="Fourie J.C.J."/>
            <person name="Sanko T.J."/>
            <person name="Bezuidenhout C."/>
            <person name="Mienie C."/>
            <person name="Adeleke R."/>
        </authorList>
    </citation>
    <scope>NUCLEOTIDE SEQUENCE [LARGE SCALE GENOMIC DNA]</scope>
    <source>
        <strain evidence="9 12">SC4-C13</strain>
    </source>
</reference>
<organism evidence="3 10">
    <name type="scientific">Clostridium perfringens</name>
    <dbReference type="NCBI Taxonomy" id="1502"/>
    <lineage>
        <taxon>Bacteria</taxon>
        <taxon>Bacillati</taxon>
        <taxon>Bacillota</taxon>
        <taxon>Clostridia</taxon>
        <taxon>Eubacteriales</taxon>
        <taxon>Clostridiaceae</taxon>
        <taxon>Clostridium</taxon>
    </lineage>
</organism>
<reference evidence="3 10" key="1">
    <citation type="journal article" date="2016" name="PLoS ONE">
        <title>Plasmid Characterization and Chromosome Analysis of Two netF+ Clostridium perfringens Isolates Associated with Foal and Canine Necrotizing Enteritis.</title>
        <authorList>
            <person name="Mehdizadeh Gohari I."/>
            <person name="Kropinski A.M."/>
            <person name="Weese S.J."/>
            <person name="Parreira V.R."/>
            <person name="Whitehead A.E."/>
            <person name="Boerlin P."/>
            <person name="Prescott J.F."/>
        </authorList>
    </citation>
    <scope>NUCLEOTIDE SEQUENCE [LARGE SCALE GENOMIC DNA]</scope>
    <source>
        <strain evidence="3 10">JP838</strain>
    </source>
</reference>
<dbReference type="EMBL" id="PJTB01000006">
    <property type="protein sequence ID" value="PWX37199.1"/>
    <property type="molecule type" value="Genomic_DNA"/>
</dbReference>
<name>A0A127EEI9_CLOPF</name>
<dbReference type="Proteomes" id="UP000668068">
    <property type="component" value="Unassembled WGS sequence"/>
</dbReference>
<evidence type="ECO:0000313" key="13">
    <source>
        <dbReference type="Proteomes" id="UP000668358"/>
    </source>
</evidence>
<evidence type="ECO:0000259" key="2">
    <source>
        <dbReference type="Pfam" id="PF13127"/>
    </source>
</evidence>
<evidence type="ECO:0000313" key="9">
    <source>
        <dbReference type="EMBL" id="RQN22497.1"/>
    </source>
</evidence>
<evidence type="ECO:0000313" key="7">
    <source>
        <dbReference type="EMBL" id="MDZ5009414.1"/>
    </source>
</evidence>
<keyword evidence="1" id="KW-1133">Transmembrane helix</keyword>
<gene>
    <name evidence="8" type="ORF">CYK91_13655</name>
    <name evidence="9" type="ORF">EHZ11_15560</name>
    <name evidence="7" type="ORF">GNF77_10830</name>
    <name evidence="4" type="ORF">I9063_002056</name>
    <name evidence="3" type="ORF">JFP838_00860</name>
    <name evidence="5" type="ORF">JJB47_11085</name>
    <name evidence="6" type="ORF">JJB78_13660</name>
</gene>
<feature type="transmembrane region" description="Helical" evidence="1">
    <location>
        <begin position="39"/>
        <end position="64"/>
    </location>
</feature>
<dbReference type="EMBL" id="JAENQP010000006">
    <property type="protein sequence ID" value="MBO3359314.1"/>
    <property type="molecule type" value="Genomic_DNA"/>
</dbReference>
<dbReference type="EMBL" id="JAENRE010000007">
    <property type="protein sequence ID" value="MBO3417546.1"/>
    <property type="molecule type" value="Genomic_DNA"/>
</dbReference>
<dbReference type="InterPro" id="IPR025016">
    <property type="entry name" value="DUF3955"/>
</dbReference>
<feature type="domain" description="DUF3955" evidence="2">
    <location>
        <begin position="4"/>
        <end position="57"/>
    </location>
</feature>
<proteinExistence type="predicted"/>
<sequence length="72" mass="8325">MKKYIYILPFILGIFCFIISGISGSSIAPNGMLIEPFFFLIPIGYICFFIGIIMFLTKVLFILYKRLKKSNF</sequence>
<dbReference type="Pfam" id="PF13127">
    <property type="entry name" value="DUF3955"/>
    <property type="match status" value="1"/>
</dbReference>
<dbReference type="Proteomes" id="UP000273641">
    <property type="component" value="Unassembled WGS sequence"/>
</dbReference>
<dbReference type="PATRIC" id="fig|1502.177.peg.152"/>
<reference evidence="4" key="3">
    <citation type="journal article" date="2018" name="Genome Biol.">
        <title>SKESA: strategic k-mer extension for scrupulous assemblies.</title>
        <authorList>
            <person name="Souvorov A."/>
            <person name="Agarwala R."/>
            <person name="Lipman D.J."/>
        </authorList>
    </citation>
    <scope>NUCLEOTIDE SEQUENCE</scope>
    <source>
        <strain evidence="4">C25</strain>
    </source>
</reference>
<evidence type="ECO:0000313" key="10">
    <source>
        <dbReference type="Proteomes" id="UP000070260"/>
    </source>
</evidence>
<dbReference type="RefSeq" id="WP_043013051.1">
    <property type="nucleotide sequence ID" value="NZ_CABEEO010000009.1"/>
</dbReference>
<evidence type="ECO:0000313" key="4">
    <source>
        <dbReference type="EMBL" id="HAT4298679.1"/>
    </source>
</evidence>
<evidence type="ECO:0000313" key="12">
    <source>
        <dbReference type="Proteomes" id="UP000273641"/>
    </source>
</evidence>
<dbReference type="Proteomes" id="UP000668358">
    <property type="component" value="Unassembled WGS sequence"/>
</dbReference>
<protein>
    <submittedName>
        <fullName evidence="4">DUF3955 domain-containing protein</fullName>
    </submittedName>
</protein>